<dbReference type="AlphaFoldDB" id="A0A7W5Z1Z1"/>
<sequence>MSDILPTPTRENARTTTALRTAPRWPLVALAACGMLWMITPAAAETTNADTELPAVGTAEAREPYQLVRTLQAVQDRTAHGSRMALSMQGPLLSKTNAALLSAPDEAWQEPRNARAAIAFALSGGSPAILRKLVALDPRPAIDPAILDGVAAYIMGDEETARKHLGDMDASTLSPGIDGRIALVQSALYARTNPDRAVKLLDMARLLMPGTLVDEGALRREIFLTGQLELNDKFKQLTKHYLRRYPSSVYAKDFHQRFSSTLLRMNMSGTPEQEAWLTDLLEALDVPNRIDINLRLARQAVTQGKTRMASLAAKRAMELAPGNSSMMEQARLYYGSAIILDEKEFLDGQTILASIDRQRLPTDDTGLLDSALYITTRIRQMPVMPTDQSSASPPPASDKPLPAAIVESVFAEKSALDTTASRVKDLLGKSDELIKEGMGS</sequence>
<name>A0A7W5Z1Z1_9HYPH</name>
<comment type="caution">
    <text evidence="2">The sequence shown here is derived from an EMBL/GenBank/DDBJ whole genome shotgun (WGS) entry which is preliminary data.</text>
</comment>
<organism evidence="2 3">
    <name type="scientific">Pseudochelatococcus contaminans</name>
    <dbReference type="NCBI Taxonomy" id="1538103"/>
    <lineage>
        <taxon>Bacteria</taxon>
        <taxon>Pseudomonadati</taxon>
        <taxon>Pseudomonadota</taxon>
        <taxon>Alphaproteobacteria</taxon>
        <taxon>Hyphomicrobiales</taxon>
        <taxon>Chelatococcaceae</taxon>
        <taxon>Pseudochelatococcus</taxon>
    </lineage>
</organism>
<evidence type="ECO:0000256" key="1">
    <source>
        <dbReference type="SAM" id="MobiDB-lite"/>
    </source>
</evidence>
<dbReference type="EMBL" id="JACICC010000001">
    <property type="protein sequence ID" value="MBB3808359.1"/>
    <property type="molecule type" value="Genomic_DNA"/>
</dbReference>
<reference evidence="2 3" key="1">
    <citation type="submission" date="2020-08" db="EMBL/GenBank/DDBJ databases">
        <title>Genomic Encyclopedia of Type Strains, Phase IV (KMG-IV): sequencing the most valuable type-strain genomes for metagenomic binning, comparative biology and taxonomic classification.</title>
        <authorList>
            <person name="Goeker M."/>
        </authorList>
    </citation>
    <scope>NUCLEOTIDE SEQUENCE [LARGE SCALE GENOMIC DNA]</scope>
    <source>
        <strain evidence="2 3">DSM 28760</strain>
    </source>
</reference>
<evidence type="ECO:0000313" key="3">
    <source>
        <dbReference type="Proteomes" id="UP000537592"/>
    </source>
</evidence>
<dbReference type="Proteomes" id="UP000537592">
    <property type="component" value="Unassembled WGS sequence"/>
</dbReference>
<keyword evidence="3" id="KW-1185">Reference proteome</keyword>
<proteinExistence type="predicted"/>
<gene>
    <name evidence="2" type="ORF">FHS81_000413</name>
</gene>
<dbReference type="RefSeq" id="WP_183750360.1">
    <property type="nucleotide sequence ID" value="NZ_JACICC010000001.1"/>
</dbReference>
<feature type="region of interest" description="Disordered" evidence="1">
    <location>
        <begin position="383"/>
        <end position="403"/>
    </location>
</feature>
<protein>
    <submittedName>
        <fullName evidence="2">Chemotaxis protein MotC</fullName>
    </submittedName>
</protein>
<evidence type="ECO:0000313" key="2">
    <source>
        <dbReference type="EMBL" id="MBB3808359.1"/>
    </source>
</evidence>
<accession>A0A7W5Z1Z1</accession>